<organism evidence="1 2">
    <name type="scientific">Massilia solisilvae</name>
    <dbReference type="NCBI Taxonomy" id="1811225"/>
    <lineage>
        <taxon>Bacteria</taxon>
        <taxon>Pseudomonadati</taxon>
        <taxon>Pseudomonadota</taxon>
        <taxon>Betaproteobacteria</taxon>
        <taxon>Burkholderiales</taxon>
        <taxon>Oxalobacteraceae</taxon>
        <taxon>Telluria group</taxon>
        <taxon>Massilia</taxon>
    </lineage>
</organism>
<evidence type="ECO:0000313" key="1">
    <source>
        <dbReference type="EMBL" id="MCS0607675.1"/>
    </source>
</evidence>
<dbReference type="Proteomes" id="UP001205861">
    <property type="component" value="Unassembled WGS sequence"/>
</dbReference>
<dbReference type="EMBL" id="JANUGV010000001">
    <property type="protein sequence ID" value="MCS0607675.1"/>
    <property type="molecule type" value="Genomic_DNA"/>
</dbReference>
<keyword evidence="2" id="KW-1185">Reference proteome</keyword>
<evidence type="ECO:0000313" key="2">
    <source>
        <dbReference type="Proteomes" id="UP001205861"/>
    </source>
</evidence>
<protein>
    <submittedName>
        <fullName evidence="1">PAAR domain-containing protein</fullName>
    </submittedName>
</protein>
<sequence length="177" mass="19341">MKIIGWIRVDDQAACGGKVVEGFQHCTGRGVPYAYQGAQMACKKKCKIVEGFARRTLNGQQFVIHGMKTSGGCPLVSTLNDIDGVSNEHGEEAPTRFVLNDAGEWAGKTNEGYEHQFLLTDEQTGRALPNRHYRMTFKGTVTEGKSDAEGKTEKVISDDPAEVKIEILPEGHTGTIK</sequence>
<dbReference type="InterPro" id="IPR008727">
    <property type="entry name" value="PAAR_motif"/>
</dbReference>
<reference evidence="1 2" key="1">
    <citation type="submission" date="2022-08" db="EMBL/GenBank/DDBJ databases">
        <title>Reclassification of Massilia species as members of the genera Telluria, Duganella, Pseudoduganella, Mokoshia gen. nov. and Zemynaea gen. nov. using orthogonal and non-orthogonal genome-based approaches.</title>
        <authorList>
            <person name="Bowman J.P."/>
        </authorList>
    </citation>
    <scope>NUCLEOTIDE SEQUENCE [LARGE SCALE GENOMIC DNA]</scope>
    <source>
        <strain evidence="1 2">JCM 31607</strain>
    </source>
</reference>
<comment type="caution">
    <text evidence="1">The sequence shown here is derived from an EMBL/GenBank/DDBJ whole genome shotgun (WGS) entry which is preliminary data.</text>
</comment>
<dbReference type="Pfam" id="PF05488">
    <property type="entry name" value="PAAR_motif"/>
    <property type="match status" value="1"/>
</dbReference>
<name>A0ABT2BGN4_9BURK</name>
<dbReference type="RefSeq" id="WP_258855376.1">
    <property type="nucleotide sequence ID" value="NZ_JANUGV010000001.1"/>
</dbReference>
<gene>
    <name evidence="1" type="ORF">NX773_05820</name>
</gene>
<proteinExistence type="predicted"/>
<accession>A0ABT2BGN4</accession>
<dbReference type="CDD" id="cd14744">
    <property type="entry name" value="PAAR_CT_2"/>
    <property type="match status" value="1"/>
</dbReference>